<dbReference type="OrthoDB" id="9924145at2"/>
<keyword evidence="3" id="KW-1185">Reference proteome</keyword>
<evidence type="ECO:0000256" key="1">
    <source>
        <dbReference type="SAM" id="Phobius"/>
    </source>
</evidence>
<protein>
    <submittedName>
        <fullName evidence="2">Uncharacterized protein</fullName>
    </submittedName>
</protein>
<dbReference type="EMBL" id="CP003923">
    <property type="protein sequence ID" value="AIC93197.1"/>
    <property type="molecule type" value="Genomic_DNA"/>
</dbReference>
<proteinExistence type="predicted"/>
<feature type="transmembrane region" description="Helical" evidence="1">
    <location>
        <begin position="42"/>
        <end position="63"/>
    </location>
</feature>
<name>A0A060LSU0_9BACI</name>
<dbReference type="HOGENOM" id="CLU_2165899_0_0_9"/>
<feature type="transmembrane region" description="Helical" evidence="1">
    <location>
        <begin position="89"/>
        <end position="107"/>
    </location>
</feature>
<dbReference type="RefSeq" id="WP_038476934.1">
    <property type="nucleotide sequence ID" value="NZ_CP003923.1"/>
</dbReference>
<keyword evidence="1" id="KW-0812">Transmembrane</keyword>
<dbReference type="STRING" id="1246626.BleG1_0589"/>
<dbReference type="Proteomes" id="UP000027142">
    <property type="component" value="Chromosome"/>
</dbReference>
<sequence>MNFLEEEKLRKKVVIKTFVFLPAAVVTGMILANVAMEKGFPSIRQLLITVIASYIVTTVVWLLQSEDKQIERERKLQKRLDHKSKMRRVIEGIGAIVVTYFIIKLVYPLL</sequence>
<organism evidence="2 3">
    <name type="scientific">Shouchella lehensis G1</name>
    <dbReference type="NCBI Taxonomy" id="1246626"/>
    <lineage>
        <taxon>Bacteria</taxon>
        <taxon>Bacillati</taxon>
        <taxon>Bacillota</taxon>
        <taxon>Bacilli</taxon>
        <taxon>Bacillales</taxon>
        <taxon>Bacillaceae</taxon>
        <taxon>Shouchella</taxon>
    </lineage>
</organism>
<dbReference type="PATRIC" id="fig|1246626.3.peg.583"/>
<feature type="transmembrane region" description="Helical" evidence="1">
    <location>
        <begin position="13"/>
        <end position="36"/>
    </location>
</feature>
<accession>A0A060LSU0</accession>
<reference evidence="2 3" key="1">
    <citation type="journal article" date="2014" name="Gene">
        <title>A comparative genomic analysis of the alkalitolerant soil bacterium Bacillus lehensis G1.</title>
        <authorList>
            <person name="Noor Y.M."/>
            <person name="Samsulrizal N.H."/>
            <person name="Jema'on N.A."/>
            <person name="Low K.O."/>
            <person name="Ramli A.N."/>
            <person name="Alias N.I."/>
            <person name="Damis S.I."/>
            <person name="Fuzi S.F."/>
            <person name="Isa M.N."/>
            <person name="Murad A.M."/>
            <person name="Raih M.F."/>
            <person name="Bakar F.D."/>
            <person name="Najimudin N."/>
            <person name="Mahadi N.M."/>
            <person name="Illias R.M."/>
        </authorList>
    </citation>
    <scope>NUCLEOTIDE SEQUENCE [LARGE SCALE GENOMIC DNA]</scope>
    <source>
        <strain evidence="2 3">G1</strain>
    </source>
</reference>
<gene>
    <name evidence="2" type="ORF">BleG1_0589</name>
</gene>
<evidence type="ECO:0000313" key="2">
    <source>
        <dbReference type="EMBL" id="AIC93197.1"/>
    </source>
</evidence>
<dbReference type="KEGG" id="ble:BleG1_0589"/>
<keyword evidence="1" id="KW-0472">Membrane</keyword>
<keyword evidence="1" id="KW-1133">Transmembrane helix</keyword>
<dbReference type="AlphaFoldDB" id="A0A060LSU0"/>
<evidence type="ECO:0000313" key="3">
    <source>
        <dbReference type="Proteomes" id="UP000027142"/>
    </source>
</evidence>